<feature type="domain" description="GST C-terminal" evidence="3">
    <location>
        <begin position="108"/>
        <end position="235"/>
    </location>
</feature>
<evidence type="ECO:0000259" key="2">
    <source>
        <dbReference type="PROSITE" id="PS50404"/>
    </source>
</evidence>
<dbReference type="InterPro" id="IPR036249">
    <property type="entry name" value="Thioredoxin-like_sf"/>
</dbReference>
<dbReference type="Pfam" id="PF13410">
    <property type="entry name" value="GST_C_2"/>
    <property type="match status" value="1"/>
</dbReference>
<dbReference type="GO" id="GO:0006559">
    <property type="term" value="P:L-phenylalanine catabolic process"/>
    <property type="evidence" value="ECO:0007669"/>
    <property type="project" value="TreeGrafter"/>
</dbReference>
<protein>
    <submittedName>
        <fullName evidence="4">Maleylacetoacetate isomerase</fullName>
    </submittedName>
</protein>
<proteinExistence type="inferred from homology"/>
<accession>A0A239DWH8</accession>
<dbReference type="InterPro" id="IPR034330">
    <property type="entry name" value="GST_Zeta_C"/>
</dbReference>
<dbReference type="AlphaFoldDB" id="A0A239DWH8"/>
<comment type="similarity">
    <text evidence="1">Belongs to the GST superfamily. Zeta family.</text>
</comment>
<dbReference type="PROSITE" id="PS50404">
    <property type="entry name" value="GST_NTER"/>
    <property type="match status" value="1"/>
</dbReference>
<evidence type="ECO:0000313" key="5">
    <source>
        <dbReference type="Proteomes" id="UP000198284"/>
    </source>
</evidence>
<reference evidence="4 5" key="1">
    <citation type="submission" date="2017-06" db="EMBL/GenBank/DDBJ databases">
        <authorList>
            <person name="Kim H.J."/>
            <person name="Triplett B.A."/>
        </authorList>
    </citation>
    <scope>NUCLEOTIDE SEQUENCE [LARGE SCALE GENOMIC DNA]</scope>
    <source>
        <strain evidence="4 5">U15</strain>
    </source>
</reference>
<dbReference type="InterPro" id="IPR034333">
    <property type="entry name" value="GST_Zeta_N"/>
</dbReference>
<dbReference type="EMBL" id="FZOT01000002">
    <property type="protein sequence ID" value="SNS36599.1"/>
    <property type="molecule type" value="Genomic_DNA"/>
</dbReference>
<gene>
    <name evidence="4" type="ORF">SAMN06265795_102395</name>
</gene>
<dbReference type="GO" id="GO:0005737">
    <property type="term" value="C:cytoplasm"/>
    <property type="evidence" value="ECO:0007669"/>
    <property type="project" value="InterPro"/>
</dbReference>
<dbReference type="CDD" id="cd03042">
    <property type="entry name" value="GST_N_Zeta"/>
    <property type="match status" value="1"/>
</dbReference>
<dbReference type="FunFam" id="1.20.1050.10:FF:000017">
    <property type="entry name" value="Maleylacetoacetate isomerase"/>
    <property type="match status" value="1"/>
</dbReference>
<dbReference type="InterPro" id="IPR040079">
    <property type="entry name" value="Glutathione_S-Trfase"/>
</dbReference>
<dbReference type="SFLD" id="SFLDS00019">
    <property type="entry name" value="Glutathione_Transferase_(cytos"/>
    <property type="match status" value="1"/>
</dbReference>
<dbReference type="Gene3D" id="3.40.30.10">
    <property type="entry name" value="Glutaredoxin"/>
    <property type="match status" value="1"/>
</dbReference>
<dbReference type="Pfam" id="PF13409">
    <property type="entry name" value="GST_N_2"/>
    <property type="match status" value="1"/>
</dbReference>
<name>A0A239DWH8_9BURK</name>
<keyword evidence="4" id="KW-0413">Isomerase</keyword>
<keyword evidence="5" id="KW-1185">Reference proteome</keyword>
<dbReference type="Gene3D" id="1.20.1050.10">
    <property type="match status" value="1"/>
</dbReference>
<evidence type="ECO:0000259" key="3">
    <source>
        <dbReference type="PROSITE" id="PS50405"/>
    </source>
</evidence>
<dbReference type="GO" id="GO:0016034">
    <property type="term" value="F:maleylacetoacetate isomerase activity"/>
    <property type="evidence" value="ECO:0007669"/>
    <property type="project" value="TreeGrafter"/>
</dbReference>
<feature type="domain" description="GST N-terminal" evidence="2">
    <location>
        <begin position="13"/>
        <end position="103"/>
    </location>
</feature>
<dbReference type="CDD" id="cd03191">
    <property type="entry name" value="GST_C_Zeta"/>
    <property type="match status" value="1"/>
</dbReference>
<dbReference type="SUPFAM" id="SSF52833">
    <property type="entry name" value="Thioredoxin-like"/>
    <property type="match status" value="1"/>
</dbReference>
<dbReference type="GO" id="GO:0006749">
    <property type="term" value="P:glutathione metabolic process"/>
    <property type="evidence" value="ECO:0007669"/>
    <property type="project" value="TreeGrafter"/>
</dbReference>
<dbReference type="InterPro" id="IPR036282">
    <property type="entry name" value="Glutathione-S-Trfase_C_sf"/>
</dbReference>
<dbReference type="PROSITE" id="PS50405">
    <property type="entry name" value="GST_CTER"/>
    <property type="match status" value="1"/>
</dbReference>
<evidence type="ECO:0000313" key="4">
    <source>
        <dbReference type="EMBL" id="SNS36599.1"/>
    </source>
</evidence>
<dbReference type="InterPro" id="IPR005955">
    <property type="entry name" value="GST_Zeta"/>
</dbReference>
<evidence type="ECO:0000256" key="1">
    <source>
        <dbReference type="ARBA" id="ARBA00010007"/>
    </source>
</evidence>
<dbReference type="InterPro" id="IPR010987">
    <property type="entry name" value="Glutathione-S-Trfase_C-like"/>
</dbReference>
<dbReference type="PANTHER" id="PTHR42673:SF21">
    <property type="entry name" value="GLUTATHIONE S-TRANSFERASE YFCF"/>
    <property type="match status" value="1"/>
</dbReference>
<organism evidence="4 5">
    <name type="scientific">Noviherbaspirillum humi</name>
    <dbReference type="NCBI Taxonomy" id="1688639"/>
    <lineage>
        <taxon>Bacteria</taxon>
        <taxon>Pseudomonadati</taxon>
        <taxon>Pseudomonadota</taxon>
        <taxon>Betaproteobacteria</taxon>
        <taxon>Burkholderiales</taxon>
        <taxon>Oxalobacteraceae</taxon>
        <taxon>Noviherbaspirillum</taxon>
    </lineage>
</organism>
<dbReference type="SFLD" id="SFLDG00358">
    <property type="entry name" value="Main_(cytGST)"/>
    <property type="match status" value="1"/>
</dbReference>
<dbReference type="InterPro" id="IPR004045">
    <property type="entry name" value="Glutathione_S-Trfase_N"/>
</dbReference>
<dbReference type="Proteomes" id="UP000198284">
    <property type="component" value="Unassembled WGS sequence"/>
</dbReference>
<dbReference type="SUPFAM" id="SSF47616">
    <property type="entry name" value="GST C-terminal domain-like"/>
    <property type="match status" value="1"/>
</dbReference>
<sequence length="235" mass="26165">MQAGHIRLGPQEERMKLYSYFRSSASYRVRIALNLKGMAHDIIPVHLLKNGGEQFAPEFRKLNADALVPVLVDEEADADAVRSVLTQSLAIIEYLDETHPEPRLLPADPLDRAHVRSIALSIACDIHPLNNLRILRYLVRELKVSEDDKNAWYRHWCEQGLAALEARLANDPRTGTFCYGDTPTLADCCLVPQIANAKRLNCDLSGMPTLLRISDACNALPAFEQAAPGNQPDAE</sequence>
<dbReference type="NCBIfam" id="TIGR01262">
    <property type="entry name" value="maiA"/>
    <property type="match status" value="1"/>
</dbReference>
<dbReference type="PANTHER" id="PTHR42673">
    <property type="entry name" value="MALEYLACETOACETATE ISOMERASE"/>
    <property type="match status" value="1"/>
</dbReference>
<dbReference type="GO" id="GO:0004364">
    <property type="term" value="F:glutathione transferase activity"/>
    <property type="evidence" value="ECO:0007669"/>
    <property type="project" value="TreeGrafter"/>
</dbReference>